<dbReference type="EMBL" id="KU726251">
    <property type="protein sequence ID" value="AMR59802.1"/>
    <property type="molecule type" value="Genomic_DNA"/>
</dbReference>
<dbReference type="InterPro" id="IPR013783">
    <property type="entry name" value="Ig-like_fold"/>
</dbReference>
<sequence length="332" mass="36784">MAFTLRWKNENPAGSIVNIYRGTAKINTAALPAPIATLSNGETEWTDETVILNTRYWYLLTVTVNGRTVGSPQKSIVIKNRRGVGGVDQINYSDTDDLAFLGQLPFEEQMTYDALPAGFRALTGISGTGTLIMNKFYRHGKVYYMMNNGGRFNSTLYSWNDIYNAGLVYGVDGFGPDNGRGDLAGVDQSGLFEWQGDTYRMRLLRGLTDGDEPTVMTLDESLRNADHDDLEYGRCEYNDFVYPFADCIPNKQMLPNWTNTSPAYIYGSGSAYQGKGFLCQERDPESGLVLVRGSAPIDSSTTNTSKRNLSQVTLIDSAEKVGLYAFVIELVE</sequence>
<gene>
    <name evidence="1" type="ORF">SEGD1_155</name>
</gene>
<evidence type="ECO:0000313" key="2">
    <source>
        <dbReference type="Proteomes" id="UP000223976"/>
    </source>
</evidence>
<organism evidence="1 2">
    <name type="scientific">Enterobacteria phage SEGD1</name>
    <dbReference type="NCBI Taxonomy" id="1805456"/>
    <lineage>
        <taxon>Viruses</taxon>
        <taxon>Duplodnaviria</taxon>
        <taxon>Heunggongvirae</taxon>
        <taxon>Uroviricota</taxon>
        <taxon>Caudoviricetes</taxon>
        <taxon>Chimalliviridae</taxon>
        <taxon>Seoulvirus</taxon>
        <taxon>Seoulvirus SPN3US</taxon>
    </lineage>
</organism>
<accession>A0A142IIL4</accession>
<reference evidence="1 2" key="1">
    <citation type="submission" date="2016-02" db="EMBL/GenBank/DDBJ databases">
        <title>Complete genome sequence of a polyvalent bacteriophage, SEGD1, simultaneously inhibiting both Salmonella enterica and Escherichia coli O157:H7.</title>
        <authorList>
            <person name="Fan J."/>
            <person name="Ma J."/>
        </authorList>
    </citation>
    <scope>NUCLEOTIDE SEQUENCE [LARGE SCALE GENOMIC DNA]</scope>
</reference>
<name>A0A142IIL4_9CAUD</name>
<dbReference type="Proteomes" id="UP000223976">
    <property type="component" value="Segment"/>
</dbReference>
<protein>
    <submittedName>
        <fullName evidence="1">Putative virion structural protein</fullName>
    </submittedName>
</protein>
<proteinExistence type="predicted"/>
<evidence type="ECO:0000313" key="1">
    <source>
        <dbReference type="EMBL" id="AMR59802.1"/>
    </source>
</evidence>
<dbReference type="Gene3D" id="2.60.40.10">
    <property type="entry name" value="Immunoglobulins"/>
    <property type="match status" value="1"/>
</dbReference>